<protein>
    <submittedName>
        <fullName evidence="1">Uncharacterized protein</fullName>
    </submittedName>
</protein>
<name>A0A0E9TFS5_ANGAN</name>
<organism evidence="1">
    <name type="scientific">Anguilla anguilla</name>
    <name type="common">European freshwater eel</name>
    <name type="synonym">Muraena anguilla</name>
    <dbReference type="NCBI Taxonomy" id="7936"/>
    <lineage>
        <taxon>Eukaryota</taxon>
        <taxon>Metazoa</taxon>
        <taxon>Chordata</taxon>
        <taxon>Craniata</taxon>
        <taxon>Vertebrata</taxon>
        <taxon>Euteleostomi</taxon>
        <taxon>Actinopterygii</taxon>
        <taxon>Neopterygii</taxon>
        <taxon>Teleostei</taxon>
        <taxon>Anguilliformes</taxon>
        <taxon>Anguillidae</taxon>
        <taxon>Anguilla</taxon>
    </lineage>
</organism>
<dbReference type="AlphaFoldDB" id="A0A0E9TFS5"/>
<dbReference type="EMBL" id="GBXM01056053">
    <property type="protein sequence ID" value="JAH52524.1"/>
    <property type="molecule type" value="Transcribed_RNA"/>
</dbReference>
<sequence length="82" mass="10049">MKTAFLCDNTLTAERQIPATETEWRNWFYSVLLIKNRDYIQEPYGPAKWDEARIYTNEIHFCCFYCNKNDRLFKLAILNYYY</sequence>
<accession>A0A0E9TFS5</accession>
<proteinExistence type="predicted"/>
<reference evidence="1" key="1">
    <citation type="submission" date="2014-11" db="EMBL/GenBank/DDBJ databases">
        <authorList>
            <person name="Amaro Gonzalez C."/>
        </authorList>
    </citation>
    <scope>NUCLEOTIDE SEQUENCE</scope>
</reference>
<evidence type="ECO:0000313" key="1">
    <source>
        <dbReference type="EMBL" id="JAH52524.1"/>
    </source>
</evidence>
<reference evidence="1" key="2">
    <citation type="journal article" date="2015" name="Fish Shellfish Immunol.">
        <title>Early steps in the European eel (Anguilla anguilla)-Vibrio vulnificus interaction in the gills: Role of the RtxA13 toxin.</title>
        <authorList>
            <person name="Callol A."/>
            <person name="Pajuelo D."/>
            <person name="Ebbesson L."/>
            <person name="Teles M."/>
            <person name="MacKenzie S."/>
            <person name="Amaro C."/>
        </authorList>
    </citation>
    <scope>NUCLEOTIDE SEQUENCE</scope>
</reference>